<evidence type="ECO:0000313" key="3">
    <source>
        <dbReference type="Proteomes" id="UP000250235"/>
    </source>
</evidence>
<sequence>MHRMFRFGTLLESRRLAPTNFMRKSALQTVGGFRLPIRSTTGFSIPSSVCTRKHDEDFTTESPHRNGRNKSDWRRRRCVGGGGVRRVGRREEEI</sequence>
<feature type="region of interest" description="Disordered" evidence="1">
    <location>
        <begin position="54"/>
        <end position="94"/>
    </location>
</feature>
<gene>
    <name evidence="2" type="ORF">F511_22550</name>
</gene>
<keyword evidence="3" id="KW-1185">Reference proteome</keyword>
<protein>
    <submittedName>
        <fullName evidence="2">Uncharacterized protein</fullName>
    </submittedName>
</protein>
<evidence type="ECO:0000256" key="1">
    <source>
        <dbReference type="SAM" id="MobiDB-lite"/>
    </source>
</evidence>
<name>A0A2Z7CMB1_9LAMI</name>
<dbReference type="AlphaFoldDB" id="A0A2Z7CMB1"/>
<accession>A0A2Z7CMB1</accession>
<dbReference type="Proteomes" id="UP000250235">
    <property type="component" value="Unassembled WGS sequence"/>
</dbReference>
<reference evidence="2 3" key="1">
    <citation type="journal article" date="2015" name="Proc. Natl. Acad. Sci. U.S.A.">
        <title>The resurrection genome of Boea hygrometrica: A blueprint for survival of dehydration.</title>
        <authorList>
            <person name="Xiao L."/>
            <person name="Yang G."/>
            <person name="Zhang L."/>
            <person name="Yang X."/>
            <person name="Zhao S."/>
            <person name="Ji Z."/>
            <person name="Zhou Q."/>
            <person name="Hu M."/>
            <person name="Wang Y."/>
            <person name="Chen M."/>
            <person name="Xu Y."/>
            <person name="Jin H."/>
            <person name="Xiao X."/>
            <person name="Hu G."/>
            <person name="Bao F."/>
            <person name="Hu Y."/>
            <person name="Wan P."/>
            <person name="Li L."/>
            <person name="Deng X."/>
            <person name="Kuang T."/>
            <person name="Xiang C."/>
            <person name="Zhu J.K."/>
            <person name="Oliver M.J."/>
            <person name="He Y."/>
        </authorList>
    </citation>
    <scope>NUCLEOTIDE SEQUENCE [LARGE SCALE GENOMIC DNA]</scope>
    <source>
        <strain evidence="3">cv. XS01</strain>
    </source>
</reference>
<dbReference type="EMBL" id="KQ995772">
    <property type="protein sequence ID" value="KZV45849.1"/>
    <property type="molecule type" value="Genomic_DNA"/>
</dbReference>
<evidence type="ECO:0000313" key="2">
    <source>
        <dbReference type="EMBL" id="KZV45849.1"/>
    </source>
</evidence>
<feature type="compositionally biased region" description="Basic residues" evidence="1">
    <location>
        <begin position="65"/>
        <end position="78"/>
    </location>
</feature>
<organism evidence="2 3">
    <name type="scientific">Dorcoceras hygrometricum</name>
    <dbReference type="NCBI Taxonomy" id="472368"/>
    <lineage>
        <taxon>Eukaryota</taxon>
        <taxon>Viridiplantae</taxon>
        <taxon>Streptophyta</taxon>
        <taxon>Embryophyta</taxon>
        <taxon>Tracheophyta</taxon>
        <taxon>Spermatophyta</taxon>
        <taxon>Magnoliopsida</taxon>
        <taxon>eudicotyledons</taxon>
        <taxon>Gunneridae</taxon>
        <taxon>Pentapetalae</taxon>
        <taxon>asterids</taxon>
        <taxon>lamiids</taxon>
        <taxon>Lamiales</taxon>
        <taxon>Gesneriaceae</taxon>
        <taxon>Didymocarpoideae</taxon>
        <taxon>Trichosporeae</taxon>
        <taxon>Loxocarpinae</taxon>
        <taxon>Dorcoceras</taxon>
    </lineage>
</organism>
<proteinExistence type="predicted"/>